<evidence type="ECO:0000256" key="1">
    <source>
        <dbReference type="SAM" id="MobiDB-lite"/>
    </source>
</evidence>
<organism evidence="2 3">
    <name type="scientific">Pandoraea eparura</name>
    <dbReference type="NCBI Taxonomy" id="2508291"/>
    <lineage>
        <taxon>Bacteria</taxon>
        <taxon>Pseudomonadati</taxon>
        <taxon>Pseudomonadota</taxon>
        <taxon>Betaproteobacteria</taxon>
        <taxon>Burkholderiales</taxon>
        <taxon>Burkholderiaceae</taxon>
        <taxon>Pandoraea</taxon>
    </lineage>
</organism>
<accession>A0A5E4T1Z5</accession>
<proteinExistence type="predicted"/>
<gene>
    <name evidence="2" type="ORF">PEP31012_01152</name>
</gene>
<evidence type="ECO:0000313" key="3">
    <source>
        <dbReference type="Proteomes" id="UP000400981"/>
    </source>
</evidence>
<dbReference type="Proteomes" id="UP000400981">
    <property type="component" value="Unassembled WGS sequence"/>
</dbReference>
<reference evidence="2 3" key="1">
    <citation type="submission" date="2019-08" db="EMBL/GenBank/DDBJ databases">
        <authorList>
            <person name="Peeters C."/>
        </authorList>
    </citation>
    <scope>NUCLEOTIDE SEQUENCE [LARGE SCALE GENOMIC DNA]</scope>
    <source>
        <strain evidence="2 3">LMG 31012</strain>
    </source>
</reference>
<feature type="region of interest" description="Disordered" evidence="1">
    <location>
        <begin position="39"/>
        <end position="61"/>
    </location>
</feature>
<keyword evidence="3" id="KW-1185">Reference proteome</keyword>
<dbReference type="EMBL" id="CABPSH010000002">
    <property type="protein sequence ID" value="VVD82110.1"/>
    <property type="molecule type" value="Genomic_DNA"/>
</dbReference>
<protein>
    <submittedName>
        <fullName evidence="2">Uncharacterized protein</fullName>
    </submittedName>
</protein>
<evidence type="ECO:0000313" key="2">
    <source>
        <dbReference type="EMBL" id="VVD82110.1"/>
    </source>
</evidence>
<name>A0A5E4T1Z5_9BURK</name>
<sequence>MVVGVRGPKCIRGTNLYARKSWDISQIVTTLWKMDTLPQVGKGPQREPDEVSLGHPTGAPPRARVDVVAARMSPNQPANAVASISTATP</sequence>
<dbReference type="AlphaFoldDB" id="A0A5E4T1Z5"/>